<evidence type="ECO:0000313" key="2">
    <source>
        <dbReference type="RefSeq" id="XP_034108004.1"/>
    </source>
</evidence>
<gene>
    <name evidence="2" type="primary">LOC117570453</name>
</gene>
<dbReference type="RefSeq" id="XP_034108004.1">
    <property type="nucleotide sequence ID" value="XM_034252113.2"/>
</dbReference>
<proteinExistence type="predicted"/>
<sequence>MKMHEFDVKIYHIKYIMYHASGHAVCETNSTLYIREPTSERQLAALWFSPMARPEKPFAFRATEASKQKETAGVIPQKIELSAFAIKTRHFLMCYLKTKQNIRQSAKMAHKFKYETLT</sequence>
<name>A0A6P8X485_DROAB</name>
<dbReference type="Proteomes" id="UP000515160">
    <property type="component" value="Chromosome 3"/>
</dbReference>
<evidence type="ECO:0000313" key="1">
    <source>
        <dbReference type="Proteomes" id="UP000515160"/>
    </source>
</evidence>
<protein>
    <submittedName>
        <fullName evidence="2">Uncharacterized protein LOC117570453</fullName>
    </submittedName>
</protein>
<reference evidence="2" key="1">
    <citation type="submission" date="2025-08" db="UniProtKB">
        <authorList>
            <consortium name="RefSeq"/>
        </authorList>
    </citation>
    <scope>IDENTIFICATION</scope>
    <source>
        <strain evidence="2">15112-1751.03</strain>
        <tissue evidence="2">Whole Adult</tissue>
    </source>
</reference>
<organism evidence="1 2">
    <name type="scientific">Drosophila albomicans</name>
    <name type="common">Fruit fly</name>
    <dbReference type="NCBI Taxonomy" id="7291"/>
    <lineage>
        <taxon>Eukaryota</taxon>
        <taxon>Metazoa</taxon>
        <taxon>Ecdysozoa</taxon>
        <taxon>Arthropoda</taxon>
        <taxon>Hexapoda</taxon>
        <taxon>Insecta</taxon>
        <taxon>Pterygota</taxon>
        <taxon>Neoptera</taxon>
        <taxon>Endopterygota</taxon>
        <taxon>Diptera</taxon>
        <taxon>Brachycera</taxon>
        <taxon>Muscomorpha</taxon>
        <taxon>Ephydroidea</taxon>
        <taxon>Drosophilidae</taxon>
        <taxon>Drosophila</taxon>
    </lineage>
</organism>
<dbReference type="GeneID" id="117570453"/>
<keyword evidence="1" id="KW-1185">Reference proteome</keyword>
<dbReference type="AlphaFoldDB" id="A0A6P8X485"/>
<accession>A0A6P8X485</accession>